<evidence type="ECO:0000313" key="6">
    <source>
        <dbReference type="Proteomes" id="UP000051048"/>
    </source>
</evidence>
<dbReference type="GO" id="GO:0016052">
    <property type="term" value="P:carbohydrate catabolic process"/>
    <property type="evidence" value="ECO:0007669"/>
    <property type="project" value="TreeGrafter"/>
</dbReference>
<dbReference type="GO" id="GO:0016998">
    <property type="term" value="P:cell wall macromolecule catabolic process"/>
    <property type="evidence" value="ECO:0007669"/>
    <property type="project" value="InterPro"/>
</dbReference>
<evidence type="ECO:0000256" key="2">
    <source>
        <dbReference type="ARBA" id="ARBA00022801"/>
    </source>
</evidence>
<accession>A0A0R1T5E4</accession>
<dbReference type="PANTHER" id="PTHR34135">
    <property type="entry name" value="LYSOZYME"/>
    <property type="match status" value="1"/>
</dbReference>
<comment type="caution">
    <text evidence="5">The sequence shown here is derived from an EMBL/GenBank/DDBJ whole genome shotgun (WGS) entry which is preliminary data.</text>
</comment>
<dbReference type="SUPFAM" id="SSF51445">
    <property type="entry name" value="(Trans)glycosidases"/>
    <property type="match status" value="1"/>
</dbReference>
<dbReference type="PATRIC" id="fig|1423740.3.peg.1993"/>
<dbReference type="Pfam" id="PF01183">
    <property type="entry name" value="Glyco_hydro_25"/>
    <property type="match status" value="1"/>
</dbReference>
<dbReference type="InterPro" id="IPR002053">
    <property type="entry name" value="Glyco_hydro_25"/>
</dbReference>
<dbReference type="PROSITE" id="PS51904">
    <property type="entry name" value="GLYCOSYL_HYDROL_F25_2"/>
    <property type="match status" value="1"/>
</dbReference>
<name>A0A0R1T5E4_9LACO</name>
<keyword evidence="2 5" id="KW-0378">Hydrolase</keyword>
<evidence type="ECO:0000256" key="3">
    <source>
        <dbReference type="ARBA" id="ARBA00023295"/>
    </source>
</evidence>
<dbReference type="SMART" id="SM00287">
    <property type="entry name" value="SH3b"/>
    <property type="match status" value="1"/>
</dbReference>
<gene>
    <name evidence="5" type="ORF">FC36_GL001845</name>
</gene>
<dbReference type="PANTHER" id="PTHR34135:SF2">
    <property type="entry name" value="LYSOZYME"/>
    <property type="match status" value="1"/>
</dbReference>
<dbReference type="Gene3D" id="2.30.30.40">
    <property type="entry name" value="SH3 Domains"/>
    <property type="match status" value="1"/>
</dbReference>
<dbReference type="Gene3D" id="3.20.20.80">
    <property type="entry name" value="Glycosidases"/>
    <property type="match status" value="1"/>
</dbReference>
<comment type="similarity">
    <text evidence="1">Belongs to the glycosyl hydrolase 25 family.</text>
</comment>
<dbReference type="InterPro" id="IPR017853">
    <property type="entry name" value="GH"/>
</dbReference>
<sequence length="314" mass="34434">MTREIIVDVASYQSDLTVADYKSLGATKAIVKVTESTNYTNPYANREVNRAAEAGYTGFAFYHFGKFGGSVSQAVAEANYFIAQTKAKFNLAPGTLMILDAEETNQTTDAVIAFLDVVRKAGFHTGFYTYKYLLPQFNLEAIKPHMDFFWLADYPLANGAAADRNPDFNYFPSANYVDLWQYTDNLLGYKVDGSISVTDNALKLFNPSGAKVESKPVATPAPKPVTSQTTWTDDLGVKWTAEKGTFTLGSAINLRWGATTTSSLIATLPAGSEVNYDAWAKSGGYIWIRQPRGNGQFGYLVCRDSNGQAFGTFK</sequence>
<dbReference type="InterPro" id="IPR003646">
    <property type="entry name" value="SH3-like_bac-type"/>
</dbReference>
<dbReference type="SMART" id="SM00641">
    <property type="entry name" value="Glyco_25"/>
    <property type="match status" value="1"/>
</dbReference>
<dbReference type="InterPro" id="IPR018077">
    <property type="entry name" value="Glyco_hydro_fam25_subgr"/>
</dbReference>
<evidence type="ECO:0000313" key="5">
    <source>
        <dbReference type="EMBL" id="KRL76607.1"/>
    </source>
</evidence>
<proteinExistence type="inferred from homology"/>
<evidence type="ECO:0000256" key="1">
    <source>
        <dbReference type="ARBA" id="ARBA00010646"/>
    </source>
</evidence>
<organism evidence="5 6">
    <name type="scientific">Ligilactobacillus equi DSM 15833 = JCM 10991</name>
    <dbReference type="NCBI Taxonomy" id="1423740"/>
    <lineage>
        <taxon>Bacteria</taxon>
        <taxon>Bacillati</taxon>
        <taxon>Bacillota</taxon>
        <taxon>Bacilli</taxon>
        <taxon>Lactobacillales</taxon>
        <taxon>Lactobacillaceae</taxon>
        <taxon>Ligilactobacillus</taxon>
    </lineage>
</organism>
<dbReference type="GO" id="GO:0009253">
    <property type="term" value="P:peptidoglycan catabolic process"/>
    <property type="evidence" value="ECO:0007669"/>
    <property type="project" value="InterPro"/>
</dbReference>
<protein>
    <submittedName>
        <fullName evidence="5">Glycoside hydrolase family 25</fullName>
    </submittedName>
</protein>
<dbReference type="RefSeq" id="WP_025020722.1">
    <property type="nucleotide sequence ID" value="NZ_AZFH01000198.1"/>
</dbReference>
<feature type="domain" description="SH3b" evidence="4">
    <location>
        <begin position="241"/>
        <end position="308"/>
    </location>
</feature>
<reference evidence="5 6" key="1">
    <citation type="journal article" date="2015" name="Genome Announc.">
        <title>Expanding the biotechnology potential of lactobacilli through comparative genomics of 213 strains and associated genera.</title>
        <authorList>
            <person name="Sun Z."/>
            <person name="Harris H.M."/>
            <person name="McCann A."/>
            <person name="Guo C."/>
            <person name="Argimon S."/>
            <person name="Zhang W."/>
            <person name="Yang X."/>
            <person name="Jeffery I.B."/>
            <person name="Cooney J.C."/>
            <person name="Kagawa T.F."/>
            <person name="Liu W."/>
            <person name="Song Y."/>
            <person name="Salvetti E."/>
            <person name="Wrobel A."/>
            <person name="Rasinkangas P."/>
            <person name="Parkhill J."/>
            <person name="Rea M.C."/>
            <person name="O'Sullivan O."/>
            <person name="Ritari J."/>
            <person name="Douillard F.P."/>
            <person name="Paul Ross R."/>
            <person name="Yang R."/>
            <person name="Briner A.E."/>
            <person name="Felis G.E."/>
            <person name="de Vos W.M."/>
            <person name="Barrangou R."/>
            <person name="Klaenhammer T.R."/>
            <person name="Caufield P.W."/>
            <person name="Cui Y."/>
            <person name="Zhang H."/>
            <person name="O'Toole P.W."/>
        </authorList>
    </citation>
    <scope>NUCLEOTIDE SEQUENCE [LARGE SCALE GENOMIC DNA]</scope>
    <source>
        <strain evidence="5 6">DSM 15833</strain>
    </source>
</reference>
<dbReference type="OrthoDB" id="2312598at2"/>
<dbReference type="GO" id="GO:0003796">
    <property type="term" value="F:lysozyme activity"/>
    <property type="evidence" value="ECO:0007669"/>
    <property type="project" value="InterPro"/>
</dbReference>
<dbReference type="STRING" id="1423740.FC36_GL001845"/>
<dbReference type="Proteomes" id="UP000051048">
    <property type="component" value="Unassembled WGS sequence"/>
</dbReference>
<keyword evidence="3" id="KW-0326">Glycosidase</keyword>
<evidence type="ECO:0000259" key="4">
    <source>
        <dbReference type="SMART" id="SM00287"/>
    </source>
</evidence>
<dbReference type="EMBL" id="AZFH01000198">
    <property type="protein sequence ID" value="KRL76607.1"/>
    <property type="molecule type" value="Genomic_DNA"/>
</dbReference>
<dbReference type="AlphaFoldDB" id="A0A0R1T5E4"/>